<dbReference type="GeneID" id="101849530"/>
<feature type="compositionally biased region" description="Low complexity" evidence="2">
    <location>
        <begin position="390"/>
        <end position="433"/>
    </location>
</feature>
<evidence type="ECO:0000313" key="6">
    <source>
        <dbReference type="Proteomes" id="UP000694888"/>
    </source>
</evidence>
<name>A0ABM1VQT3_APLCA</name>
<evidence type="ECO:0000256" key="4">
    <source>
        <dbReference type="SAM" id="SignalP"/>
    </source>
</evidence>
<protein>
    <submittedName>
        <fullName evidence="7 8">EGF-like domain-containing protein 1</fullName>
    </submittedName>
</protein>
<evidence type="ECO:0000313" key="13">
    <source>
        <dbReference type="RefSeq" id="XP_035824775.1"/>
    </source>
</evidence>
<gene>
    <name evidence="7 8 9 10 11 12 13" type="primary">LOC101849530</name>
</gene>
<evidence type="ECO:0000313" key="7">
    <source>
        <dbReference type="RefSeq" id="XP_012936109.1"/>
    </source>
</evidence>
<keyword evidence="3" id="KW-1133">Transmembrane helix</keyword>
<dbReference type="RefSeq" id="XP_012936116.1">
    <property type="nucleotide sequence ID" value="XM_013080662.1"/>
</dbReference>
<dbReference type="PANTHER" id="PTHR46560:SF5">
    <property type="entry name" value="CYPHER, ISOFORM B"/>
    <property type="match status" value="1"/>
</dbReference>
<keyword evidence="3" id="KW-0472">Membrane</keyword>
<dbReference type="PANTHER" id="PTHR46560">
    <property type="entry name" value="CYPHER, ISOFORM B"/>
    <property type="match status" value="1"/>
</dbReference>
<dbReference type="RefSeq" id="XP_035824775.1">
    <property type="nucleotide sequence ID" value="XM_035968882.1"/>
</dbReference>
<feature type="transmembrane region" description="Helical" evidence="3">
    <location>
        <begin position="486"/>
        <end position="508"/>
    </location>
</feature>
<accession>A0ABM1VQT3</accession>
<dbReference type="RefSeq" id="XP_012936115.1">
    <property type="nucleotide sequence ID" value="XM_013080661.1"/>
</dbReference>
<evidence type="ECO:0000259" key="5">
    <source>
        <dbReference type="PROSITE" id="PS51034"/>
    </source>
</evidence>
<dbReference type="Pfam" id="PF00100">
    <property type="entry name" value="Zona_pellucida"/>
    <property type="match status" value="1"/>
</dbReference>
<reference evidence="7 8" key="1">
    <citation type="submission" date="2025-05" db="UniProtKB">
        <authorList>
            <consortium name="RefSeq"/>
        </authorList>
    </citation>
    <scope>IDENTIFICATION</scope>
</reference>
<dbReference type="Proteomes" id="UP000694888">
    <property type="component" value="Unplaced"/>
</dbReference>
<keyword evidence="1" id="KW-1015">Disulfide bond</keyword>
<dbReference type="InterPro" id="IPR000742">
    <property type="entry name" value="EGF"/>
</dbReference>
<evidence type="ECO:0000313" key="8">
    <source>
        <dbReference type="RefSeq" id="XP_012936110.1"/>
    </source>
</evidence>
<keyword evidence="3" id="KW-0812">Transmembrane</keyword>
<organism evidence="6 13">
    <name type="scientific">Aplysia californica</name>
    <name type="common">California sea hare</name>
    <dbReference type="NCBI Taxonomy" id="6500"/>
    <lineage>
        <taxon>Eukaryota</taxon>
        <taxon>Metazoa</taxon>
        <taxon>Spiralia</taxon>
        <taxon>Lophotrochozoa</taxon>
        <taxon>Mollusca</taxon>
        <taxon>Gastropoda</taxon>
        <taxon>Heterobranchia</taxon>
        <taxon>Euthyneura</taxon>
        <taxon>Tectipleura</taxon>
        <taxon>Aplysiida</taxon>
        <taxon>Aplysioidea</taxon>
        <taxon>Aplysiidae</taxon>
        <taxon>Aplysia</taxon>
    </lineage>
</organism>
<sequence>MAPVGRDHMTTIILLATFVVAASAQAVLDFDCRRQGAQCDDGAKCDVTQGDCDCATATTGTITTRDYKCGDNSESGTCTALCENSGVCVLSMCNCPESYYGDRCQMNRVQVDCDGSSMFLNVNPDVNTFSGTIFVVGQETTPGCNLTAGTGGTGLGNFIENKDDLDGYRIQLEHTGSGCGDITPEDETENGVTYKVRKRQFLVRHSVDFMTSLDQVITSECRRAEGSTQIYSTASVVEQNNNDFTDVNVDSDVETVTMAVQNADGSPISDPVQLGADMMLVFTLAAGSGFEDFHVSSCEANNTEADTESKTLQFIEDSCPSATAYSLFRSGLTKEPAAAADDPVVVKVNMKVFRFLGSSDKVAFVCDIVLCDAASDPQCADKECSGVVASDATTSPSTASGTTANPLVNPQPVTQPTTQPATPANPAATNPANSGRKKRAAGDHQRVDSTITVYDPAEATGQAIKKLEEKIAEKECMNQPEIVACIAVLAVAVVLLLLLSIILVLRLMRSRQKVASSQQANSVRPVETMRIPRLELHHPYNQGC</sequence>
<dbReference type="PROSITE" id="PS00022">
    <property type="entry name" value="EGF_1"/>
    <property type="match status" value="1"/>
</dbReference>
<dbReference type="InterPro" id="IPR001507">
    <property type="entry name" value="ZP_dom"/>
</dbReference>
<dbReference type="RefSeq" id="XP_012936111.1">
    <property type="nucleotide sequence ID" value="XM_013080657.2"/>
</dbReference>
<evidence type="ECO:0000313" key="11">
    <source>
        <dbReference type="RefSeq" id="XP_012936115.1"/>
    </source>
</evidence>
<evidence type="ECO:0000256" key="3">
    <source>
        <dbReference type="SAM" id="Phobius"/>
    </source>
</evidence>
<feature type="region of interest" description="Disordered" evidence="2">
    <location>
        <begin position="390"/>
        <end position="449"/>
    </location>
</feature>
<feature type="signal peptide" evidence="4">
    <location>
        <begin position="1"/>
        <end position="24"/>
    </location>
</feature>
<dbReference type="RefSeq" id="XP_012936110.1">
    <property type="nucleotide sequence ID" value="XM_013080656.2"/>
</dbReference>
<dbReference type="Gene3D" id="2.60.40.4100">
    <property type="entry name" value="Zona pellucida, ZP-C domain"/>
    <property type="match status" value="1"/>
</dbReference>
<proteinExistence type="predicted"/>
<feature type="domain" description="ZP" evidence="5">
    <location>
        <begin position="112"/>
        <end position="391"/>
    </location>
</feature>
<feature type="chain" id="PRO_5045023421" evidence="4">
    <location>
        <begin position="25"/>
        <end position="544"/>
    </location>
</feature>
<evidence type="ECO:0000313" key="9">
    <source>
        <dbReference type="RefSeq" id="XP_012936111.1"/>
    </source>
</evidence>
<evidence type="ECO:0000313" key="12">
    <source>
        <dbReference type="RefSeq" id="XP_012936116.1"/>
    </source>
</evidence>
<dbReference type="RefSeq" id="XP_012936114.1">
    <property type="nucleotide sequence ID" value="XM_013080660.1"/>
</dbReference>
<keyword evidence="6" id="KW-1185">Reference proteome</keyword>
<evidence type="ECO:0000313" key="10">
    <source>
        <dbReference type="RefSeq" id="XP_012936114.1"/>
    </source>
</evidence>
<dbReference type="InterPro" id="IPR055355">
    <property type="entry name" value="ZP-C"/>
</dbReference>
<dbReference type="SMART" id="SM00241">
    <property type="entry name" value="ZP"/>
    <property type="match status" value="1"/>
</dbReference>
<evidence type="ECO:0000256" key="2">
    <source>
        <dbReference type="SAM" id="MobiDB-lite"/>
    </source>
</evidence>
<dbReference type="RefSeq" id="XP_012936109.1">
    <property type="nucleotide sequence ID" value="XM_013080655.2"/>
</dbReference>
<keyword evidence="4" id="KW-0732">Signal</keyword>
<dbReference type="PROSITE" id="PS51034">
    <property type="entry name" value="ZP_2"/>
    <property type="match status" value="1"/>
</dbReference>
<dbReference type="InterPro" id="IPR042235">
    <property type="entry name" value="ZP-C_dom"/>
</dbReference>
<evidence type="ECO:0000256" key="1">
    <source>
        <dbReference type="ARBA" id="ARBA00023157"/>
    </source>
</evidence>